<dbReference type="Proteomes" id="UP001076464">
    <property type="component" value="Unassembled WGS sequence"/>
</dbReference>
<evidence type="ECO:0000313" key="1">
    <source>
        <dbReference type="EMBL" id="MCY4746724.1"/>
    </source>
</evidence>
<keyword evidence="2" id="KW-1185">Reference proteome</keyword>
<reference evidence="1" key="1">
    <citation type="submission" date="2022-08" db="EMBL/GenBank/DDBJ databases">
        <title>Genome sequencing of Pelomonas sp. UHG3.</title>
        <authorList>
            <person name="So Y."/>
        </authorList>
    </citation>
    <scope>NUCLEOTIDE SEQUENCE</scope>
    <source>
        <strain evidence="1">UHG3</strain>
    </source>
</reference>
<comment type="caution">
    <text evidence="1">The sequence shown here is derived from an EMBL/GenBank/DDBJ whole genome shotgun (WGS) entry which is preliminary data.</text>
</comment>
<evidence type="ECO:0000313" key="2">
    <source>
        <dbReference type="Proteomes" id="UP001076464"/>
    </source>
</evidence>
<protein>
    <submittedName>
        <fullName evidence="1">Uncharacterized protein</fullName>
    </submittedName>
</protein>
<sequence>MALRCEYCINRQLQRKAHTMLSQYRQTYTPSRPLPRWLQRLISWL</sequence>
<dbReference type="EMBL" id="JAPPUY010000004">
    <property type="protein sequence ID" value="MCY4746724.1"/>
    <property type="molecule type" value="Genomic_DNA"/>
</dbReference>
<gene>
    <name evidence="1" type="ORF">NYO99_17240</name>
</gene>
<name>A0ACC6CEM3_9BURK</name>
<organism evidence="1 2">
    <name type="scientific">Roseateles hydrophilus</name>
    <dbReference type="NCBI Taxonomy" id="2975054"/>
    <lineage>
        <taxon>Bacteria</taxon>
        <taxon>Pseudomonadati</taxon>
        <taxon>Pseudomonadota</taxon>
        <taxon>Betaproteobacteria</taxon>
        <taxon>Burkholderiales</taxon>
        <taxon>Sphaerotilaceae</taxon>
        <taxon>Roseateles</taxon>
    </lineage>
</organism>
<proteinExistence type="predicted"/>
<accession>A0ACC6CEM3</accession>